<organism evidence="1">
    <name type="scientific">uncultured Desulfobacterium sp</name>
    <dbReference type="NCBI Taxonomy" id="201089"/>
    <lineage>
        <taxon>Bacteria</taxon>
        <taxon>Pseudomonadati</taxon>
        <taxon>Thermodesulfobacteriota</taxon>
        <taxon>Desulfobacteria</taxon>
        <taxon>Desulfobacterales</taxon>
        <taxon>Desulfobacteriaceae</taxon>
        <taxon>Desulfobacterium</taxon>
        <taxon>environmental samples</taxon>
    </lineage>
</organism>
<dbReference type="EMBL" id="FR695868">
    <property type="protein sequence ID" value="CBX28420.1"/>
    <property type="molecule type" value="Genomic_DNA"/>
</dbReference>
<name>E1YCX6_9BACT</name>
<sequence>MIYRIVCAWCGKDIGEKEFPGSNNTDEIITHSICEGCKANTLAEIELLKKGDEYER</sequence>
<protein>
    <recommendedName>
        <fullName evidence="2">DUF2197 domain-containing protein</fullName>
    </recommendedName>
</protein>
<proteinExistence type="predicted"/>
<evidence type="ECO:0000313" key="1">
    <source>
        <dbReference type="EMBL" id="CBX28420.1"/>
    </source>
</evidence>
<reference evidence="1" key="1">
    <citation type="journal article" date="2011" name="Environ. Microbiol.">
        <title>Genomic insights into the metabolic potential of the polycyclic aromatic hydrocarbon degrading sulfate-reducing Deltaproteobacterium N47.</title>
        <authorList>
            <person name="Bergmann F."/>
            <person name="Selesi D."/>
            <person name="Weinmaier T."/>
            <person name="Tischler P."/>
            <person name="Rattei T."/>
            <person name="Meckenstock R.U."/>
        </authorList>
    </citation>
    <scope>NUCLEOTIDE SEQUENCE</scope>
</reference>
<gene>
    <name evidence="1" type="ORF">N47_G37440</name>
</gene>
<accession>E1YCX6</accession>
<evidence type="ECO:0008006" key="2">
    <source>
        <dbReference type="Google" id="ProtNLM"/>
    </source>
</evidence>
<dbReference type="AlphaFoldDB" id="E1YCX6"/>